<dbReference type="EMBL" id="CP023692">
    <property type="protein sequence ID" value="QEV48347.1"/>
    <property type="molecule type" value="Genomic_DNA"/>
</dbReference>
<reference evidence="2 3" key="1">
    <citation type="submission" date="2017-09" db="EMBL/GenBank/DDBJ databases">
        <authorList>
            <person name="Lee N."/>
            <person name="Cho B.-K."/>
        </authorList>
    </citation>
    <scope>NUCLEOTIDE SEQUENCE [LARGE SCALE GENOMIC DNA]</scope>
    <source>
        <strain evidence="2 3">ATCC 27476</strain>
    </source>
</reference>
<evidence type="ECO:0000313" key="2">
    <source>
        <dbReference type="EMBL" id="QEV48347.1"/>
    </source>
</evidence>
<dbReference type="Proteomes" id="UP000325563">
    <property type="component" value="Chromosome"/>
</dbReference>
<feature type="compositionally biased region" description="Low complexity" evidence="1">
    <location>
        <begin position="94"/>
        <end position="120"/>
    </location>
</feature>
<protein>
    <submittedName>
        <fullName evidence="2">Uncharacterized protein</fullName>
    </submittedName>
</protein>
<proteinExistence type="predicted"/>
<dbReference type="AlphaFoldDB" id="A0A5J6JAY9"/>
<accession>A0A5J6JAY9</accession>
<organism evidence="2 3">
    <name type="scientific">Streptomyces vinaceus</name>
    <dbReference type="NCBI Taxonomy" id="1960"/>
    <lineage>
        <taxon>Bacteria</taxon>
        <taxon>Bacillati</taxon>
        <taxon>Actinomycetota</taxon>
        <taxon>Actinomycetes</taxon>
        <taxon>Kitasatosporales</taxon>
        <taxon>Streptomycetaceae</taxon>
        <taxon>Streptomyces</taxon>
    </lineage>
</organism>
<feature type="region of interest" description="Disordered" evidence="1">
    <location>
        <begin position="1"/>
        <end position="58"/>
    </location>
</feature>
<evidence type="ECO:0000313" key="3">
    <source>
        <dbReference type="Proteomes" id="UP000325563"/>
    </source>
</evidence>
<dbReference type="KEGG" id="svn:CP980_27580"/>
<evidence type="ECO:0000256" key="1">
    <source>
        <dbReference type="SAM" id="MobiDB-lite"/>
    </source>
</evidence>
<keyword evidence="3" id="KW-1185">Reference proteome</keyword>
<sequence>MTTAPAGTPESANSSAGTVHRPPGPASSTRASAAMAATGRSVARPAAARFPPAVPRLRTWGSPLARAAAATSGASARTTGWAATSASVFSAPIRMPSSVRSMPRSSSRWRTSTRSRAVSSPERSPGSRLWPPASTRAPRVPQSRARASSRPKGRT</sequence>
<feature type="region of interest" description="Disordered" evidence="1">
    <location>
        <begin position="91"/>
        <end position="155"/>
    </location>
</feature>
<feature type="compositionally biased region" description="Polar residues" evidence="1">
    <location>
        <begin position="1"/>
        <end position="17"/>
    </location>
</feature>
<name>A0A5J6JAY9_STRVI</name>
<gene>
    <name evidence="2" type="ORF">CP980_27580</name>
</gene>
<feature type="compositionally biased region" description="Low complexity" evidence="1">
    <location>
        <begin position="26"/>
        <end position="58"/>
    </location>
</feature>